<reference evidence="2 3" key="1">
    <citation type="submission" date="2015-03" db="EMBL/GenBank/DDBJ databases">
        <title>RNA-seq based gene annotation and comparative genomics of four Zymoseptoria species reveal species-specific pathogenicity related genes and transposable element activity.</title>
        <authorList>
            <person name="Grandaubert J."/>
            <person name="Bhattacharyya A."/>
            <person name="Stukenbrock E.H."/>
        </authorList>
    </citation>
    <scope>NUCLEOTIDE SEQUENCE [LARGE SCALE GENOMIC DNA]</scope>
    <source>
        <strain evidence="2 3">Zb18110</strain>
    </source>
</reference>
<protein>
    <submittedName>
        <fullName evidence="2">Uncharacterized protein</fullName>
    </submittedName>
</protein>
<accession>A0A0F4GHK3</accession>
<organism evidence="2 3">
    <name type="scientific">Zymoseptoria brevis</name>
    <dbReference type="NCBI Taxonomy" id="1047168"/>
    <lineage>
        <taxon>Eukaryota</taxon>
        <taxon>Fungi</taxon>
        <taxon>Dikarya</taxon>
        <taxon>Ascomycota</taxon>
        <taxon>Pezizomycotina</taxon>
        <taxon>Dothideomycetes</taxon>
        <taxon>Dothideomycetidae</taxon>
        <taxon>Mycosphaerellales</taxon>
        <taxon>Mycosphaerellaceae</taxon>
        <taxon>Zymoseptoria</taxon>
    </lineage>
</organism>
<evidence type="ECO:0000313" key="2">
    <source>
        <dbReference type="EMBL" id="KJX96492.1"/>
    </source>
</evidence>
<keyword evidence="3" id="KW-1185">Reference proteome</keyword>
<name>A0A0F4GHK3_9PEZI</name>
<evidence type="ECO:0000313" key="3">
    <source>
        <dbReference type="Proteomes" id="UP000033647"/>
    </source>
</evidence>
<dbReference type="AlphaFoldDB" id="A0A0F4GHK3"/>
<feature type="region of interest" description="Disordered" evidence="1">
    <location>
        <begin position="1"/>
        <end position="47"/>
    </location>
</feature>
<comment type="caution">
    <text evidence="2">The sequence shown here is derived from an EMBL/GenBank/DDBJ whole genome shotgun (WGS) entry which is preliminary data.</text>
</comment>
<gene>
    <name evidence="2" type="ORF">TI39_contig621g00002</name>
</gene>
<dbReference type="Proteomes" id="UP000033647">
    <property type="component" value="Unassembled WGS sequence"/>
</dbReference>
<sequence length="219" mass="23658">MSDSDEDTTAEPAKKKPKVLDSTSNPPKTPKKRTAPVASGKNAAPTTELDVSRALWDQFIRGGAELDLGSSDTMRLLLLGAKHLGLPYGEATEDLLRKAYEEAVLGRKTLGTLRIVDTDAWRMAIAESTREQSPAKLNLSNQQLSGSAFTPVTPGKAPAATPFTPANQNAEMEVQTPKTLEEARAFKKTHKRGTNDSPSVKVAHRAAEKLITESLKIKI</sequence>
<evidence type="ECO:0000256" key="1">
    <source>
        <dbReference type="SAM" id="MobiDB-lite"/>
    </source>
</evidence>
<dbReference type="EMBL" id="LAFY01000613">
    <property type="protein sequence ID" value="KJX96492.1"/>
    <property type="molecule type" value="Genomic_DNA"/>
</dbReference>
<proteinExistence type="predicted"/>